<evidence type="ECO:0000259" key="12">
    <source>
        <dbReference type="PROSITE" id="PS50901"/>
    </source>
</evidence>
<proteinExistence type="predicted"/>
<evidence type="ECO:0000256" key="11">
    <source>
        <dbReference type="SAM" id="Phobius"/>
    </source>
</evidence>
<feature type="binding site" evidence="9">
    <location>
        <begin position="1055"/>
        <end position="1062"/>
    </location>
    <ligand>
        <name>ATP</name>
        <dbReference type="ChEBI" id="CHEBI:30616"/>
    </ligand>
</feature>
<feature type="binding site" evidence="9">
    <location>
        <begin position="470"/>
        <end position="477"/>
    </location>
    <ligand>
        <name>ATP</name>
        <dbReference type="ChEBI" id="CHEBI:30616"/>
    </ligand>
</feature>
<keyword evidence="7 11" id="KW-1133">Transmembrane helix</keyword>
<dbReference type="Pfam" id="PF01580">
    <property type="entry name" value="FtsK_SpoIIIE"/>
    <property type="match status" value="2"/>
</dbReference>
<accession>A0A8B4GV99</accession>
<dbReference type="InterPro" id="IPR023837">
    <property type="entry name" value="EccCb-like_Actinobacteria"/>
</dbReference>
<dbReference type="GO" id="GO:0005886">
    <property type="term" value="C:plasma membrane"/>
    <property type="evidence" value="ECO:0007669"/>
    <property type="project" value="UniProtKB-SubCell"/>
</dbReference>
<dbReference type="GO" id="GO:0005524">
    <property type="term" value="F:ATP binding"/>
    <property type="evidence" value="ECO:0007669"/>
    <property type="project" value="UniProtKB-UniRule"/>
</dbReference>
<feature type="domain" description="FtsK" evidence="12">
    <location>
        <begin position="1038"/>
        <end position="1218"/>
    </location>
</feature>
<evidence type="ECO:0000313" key="14">
    <source>
        <dbReference type="Proteomes" id="UP000249886"/>
    </source>
</evidence>
<keyword evidence="4" id="KW-0677">Repeat</keyword>
<feature type="region of interest" description="Disordered" evidence="10">
    <location>
        <begin position="1"/>
        <end position="65"/>
    </location>
</feature>
<dbReference type="InterPro" id="IPR050206">
    <property type="entry name" value="FtsK/SpoIIIE/SftA"/>
</dbReference>
<keyword evidence="5 9" id="KW-0547">Nucleotide-binding</keyword>
<dbReference type="InterPro" id="IPR027417">
    <property type="entry name" value="P-loop_NTPase"/>
</dbReference>
<feature type="domain" description="FtsK" evidence="12">
    <location>
        <begin position="447"/>
        <end position="648"/>
    </location>
</feature>
<name>A0A8B4GV99_9CORY</name>
<evidence type="ECO:0000256" key="8">
    <source>
        <dbReference type="ARBA" id="ARBA00023136"/>
    </source>
</evidence>
<dbReference type="EMBL" id="UARK01000001">
    <property type="protein sequence ID" value="SPW24014.1"/>
    <property type="molecule type" value="Genomic_DNA"/>
</dbReference>
<dbReference type="GO" id="GO:0003677">
    <property type="term" value="F:DNA binding"/>
    <property type="evidence" value="ECO:0007669"/>
    <property type="project" value="InterPro"/>
</dbReference>
<feature type="domain" description="FtsK" evidence="12">
    <location>
        <begin position="792"/>
        <end position="956"/>
    </location>
</feature>
<evidence type="ECO:0000313" key="13">
    <source>
        <dbReference type="EMBL" id="SPW24014.1"/>
    </source>
</evidence>
<dbReference type="NCBIfam" id="TIGR03925">
    <property type="entry name" value="T7SS_EccC_b"/>
    <property type="match status" value="1"/>
</dbReference>
<dbReference type="InterPro" id="IPR003593">
    <property type="entry name" value="AAA+_ATPase"/>
</dbReference>
<evidence type="ECO:0000256" key="9">
    <source>
        <dbReference type="PROSITE-ProRule" id="PRU00289"/>
    </source>
</evidence>
<comment type="caution">
    <text evidence="13">The sequence shown here is derived from an EMBL/GenBank/DDBJ whole genome shotgun (WGS) entry which is preliminary data.</text>
</comment>
<keyword evidence="8 11" id="KW-0472">Membrane</keyword>
<evidence type="ECO:0000256" key="10">
    <source>
        <dbReference type="SAM" id="MobiDB-lite"/>
    </source>
</evidence>
<dbReference type="SUPFAM" id="SSF52540">
    <property type="entry name" value="P-loop containing nucleoside triphosphate hydrolases"/>
    <property type="match status" value="3"/>
</dbReference>
<dbReference type="Gene3D" id="3.40.50.300">
    <property type="entry name" value="P-loop containing nucleotide triphosphate hydrolases"/>
    <property type="match status" value="3"/>
</dbReference>
<evidence type="ECO:0000256" key="6">
    <source>
        <dbReference type="ARBA" id="ARBA00022840"/>
    </source>
</evidence>
<evidence type="ECO:0000256" key="5">
    <source>
        <dbReference type="ARBA" id="ARBA00022741"/>
    </source>
</evidence>
<keyword evidence="6 9" id="KW-0067">ATP-binding</keyword>
<dbReference type="PANTHER" id="PTHR22683">
    <property type="entry name" value="SPORULATION PROTEIN RELATED"/>
    <property type="match status" value="1"/>
</dbReference>
<keyword evidence="2" id="KW-1003">Cell membrane</keyword>
<dbReference type="PROSITE" id="PS50901">
    <property type="entry name" value="FTSK"/>
    <property type="match status" value="3"/>
</dbReference>
<reference evidence="13 14" key="1">
    <citation type="submission" date="2018-06" db="EMBL/GenBank/DDBJ databases">
        <authorList>
            <consortium name="Pathogen Informatics"/>
            <person name="Doyle S."/>
        </authorList>
    </citation>
    <scope>NUCLEOTIDE SEQUENCE [LARGE SCALE GENOMIC DNA]</scope>
    <source>
        <strain evidence="13 14">NCTC10254</strain>
    </source>
</reference>
<dbReference type="Proteomes" id="UP000249886">
    <property type="component" value="Unassembled WGS sequence"/>
</dbReference>
<protein>
    <submittedName>
        <fullName evidence="13">ESX-3 secretion system protein eccC3</fullName>
    </submittedName>
</protein>
<dbReference type="NCBIfam" id="TIGR03924">
    <property type="entry name" value="T7SS_EccC_a"/>
    <property type="match status" value="1"/>
</dbReference>
<evidence type="ECO:0000256" key="2">
    <source>
        <dbReference type="ARBA" id="ARBA00022475"/>
    </source>
</evidence>
<dbReference type="PANTHER" id="PTHR22683:SF1">
    <property type="entry name" value="TYPE VII SECRETION SYSTEM PROTEIN ESSC"/>
    <property type="match status" value="1"/>
</dbReference>
<feature type="transmembrane region" description="Helical" evidence="11">
    <location>
        <begin position="73"/>
        <end position="93"/>
    </location>
</feature>
<gene>
    <name evidence="13" type="primary">eccC3</name>
    <name evidence="13" type="ORF">NCTC10254_00378</name>
</gene>
<evidence type="ECO:0000256" key="3">
    <source>
        <dbReference type="ARBA" id="ARBA00022692"/>
    </source>
</evidence>
<dbReference type="SMART" id="SM00382">
    <property type="entry name" value="AAA"/>
    <property type="match status" value="2"/>
</dbReference>
<evidence type="ECO:0000256" key="4">
    <source>
        <dbReference type="ARBA" id="ARBA00022737"/>
    </source>
</evidence>
<evidence type="ECO:0000256" key="7">
    <source>
        <dbReference type="ARBA" id="ARBA00022989"/>
    </source>
</evidence>
<organism evidence="13 14">
    <name type="scientific">Corynebacterium matruchotii</name>
    <dbReference type="NCBI Taxonomy" id="43768"/>
    <lineage>
        <taxon>Bacteria</taxon>
        <taxon>Bacillati</taxon>
        <taxon>Actinomycetota</taxon>
        <taxon>Actinomycetes</taxon>
        <taxon>Mycobacteriales</taxon>
        <taxon>Corynebacteriaceae</taxon>
        <taxon>Corynebacterium</taxon>
    </lineage>
</organism>
<dbReference type="AlphaFoldDB" id="A0A8B4GV99"/>
<comment type="subcellular location">
    <subcellularLocation>
        <location evidence="1">Cell membrane</location>
        <topology evidence="1">Multi-pass membrane protein</topology>
    </subcellularLocation>
</comment>
<feature type="binding site" evidence="9">
    <location>
        <begin position="810"/>
        <end position="817"/>
    </location>
    <ligand>
        <name>ATP</name>
        <dbReference type="ChEBI" id="CHEBI:30616"/>
    </ligand>
</feature>
<dbReference type="InterPro" id="IPR023836">
    <property type="entry name" value="EccCa-like_Actinobacteria"/>
</dbReference>
<evidence type="ECO:0000256" key="1">
    <source>
        <dbReference type="ARBA" id="ARBA00004651"/>
    </source>
</evidence>
<dbReference type="InterPro" id="IPR002543">
    <property type="entry name" value="FtsK_dom"/>
</dbReference>
<sequence length="1259" mass="136488">MPPQSETVRVEESPPARSIPPIIPAHEHPVDGTIVPPIATSERESAPPLPTGVIAPEPAPEAPKPQPIPMMRLIMPIVMVIAALSMVGLMFMMGGQLNPMTLVFPLMMLMSVFMMFSPPPGENTDEIRRTYLRHLGLVREVARQNAGEQRAHQLYNYPDPKELGSRIGTTRMWERSDGDMDTMTVRLGLGIADLCTPIDVGDPGVAEDLEPVCAVSLRQAVNTVSFLPDMPIVVQLLAFDALALSEETPAGDAPPEDARSRDAALALARAIICQLALCHGPDTVGIAAHGTGLAWAKWLPHTNPTTLANAPYTVLVVDGTVPTSQLEELLSQREWTIVITVNNSTPVLSEIVIEDGLSFTVGERLIVHVEDADEELGVPDGLTEAEALLFARKLAPFSRPSADPRDSHAGLPALLGVHDFTPQTLERLWQPRGEQRLSVPIGRDSDGHSLIVDIKEAAHGGMGPHGLCIGATGSGKSELLRTLVVALAATHSPHSLNFVLVDFKGGATFLGLDALPHTSAVITNLADESILVERMYDAISGEMNRRQELLRKMGNFPNVDEYEAVRLRNHPEWEPMPALLIILDEFSELLGQHNEFGELFAAVGRLGRSLHVHLLLASQRLEEGKLRGLESHLSYRIGLKTFSAVESRQVLGVADAYHLPSKPGMGFLKTDADQLICFQTAYVSGQLMRPKPTCDGAALGDRPHVSLWSGYASETAPITADVLIPDPRGTLVDALVAAAQVVARSWHQSAHTMWLPPLPAAIPLTDIITQSVTPNTLCATIGRIDRPFLQQQDPYVLEFSGQQGHAMICGGPQTGKTTALRTIVLALACTHTTDYLRFYILDLSGNDLESLSLLPHVAGVAHQHDTEKIARIIDEVCGFIDQPEPRHTFLIVDGWHVLHGDHEDLMEKLGRIVADGLAARVHLVLTATRWSVVRPAIRDLIPQRIETKLGEPMDSLIDRKAQLKVPALPGRGLTSSGETMLIALSAQQDVAFIARSLVADQPPVPQLKLLPISLMLADLPQLDPEQNSVLLGVGGPKLGAVNWDYLASQHIVCIGAQESGKSTLISTIIAGLTQIGRERARLIVIDHRRSHLGAIDPDMLAGYSASTQETEKLVAAMKITLEERLPSAEVTPQQLKDRSWWTGPDIFLIVDNLDLVADMAFAPLLSVLPHARDVGLHVVITRKSGGCVRALFQPFLAEIKDQSPFIIVLDADKDDGPLFGVRLKPQPPGRGVMIHHGTQQGLIQIAAADMLEATEAKAS</sequence>
<keyword evidence="3 11" id="KW-0812">Transmembrane</keyword>